<dbReference type="EMBL" id="JAKELL010000108">
    <property type="protein sequence ID" value="KAH8981972.1"/>
    <property type="molecule type" value="Genomic_DNA"/>
</dbReference>
<comment type="caution">
    <text evidence="2">The sequence shown here is derived from an EMBL/GenBank/DDBJ whole genome shotgun (WGS) entry which is preliminary data.</text>
</comment>
<feature type="compositionally biased region" description="Basic and acidic residues" evidence="1">
    <location>
        <begin position="79"/>
        <end position="91"/>
    </location>
</feature>
<evidence type="ECO:0000256" key="1">
    <source>
        <dbReference type="SAM" id="MobiDB-lite"/>
    </source>
</evidence>
<protein>
    <submittedName>
        <fullName evidence="2">Uncharacterized protein</fullName>
    </submittedName>
</protein>
<dbReference type="AlphaFoldDB" id="A0AAD4L598"/>
<gene>
    <name evidence="3" type="ORF">EDB92DRAFT_140460</name>
    <name evidence="2" type="ORF">EDB92DRAFT_548343</name>
</gene>
<feature type="compositionally biased region" description="Polar residues" evidence="1">
    <location>
        <begin position="62"/>
        <end position="78"/>
    </location>
</feature>
<sequence>MQVASAHPPQIPFHFFPKPSSSSHAPSVAVKTRVVAVPPQVTRSTPTPVLNVHNRLQPRVAASTNPPAKRSSTQQLNERCSKRARSSEHSDATPPPSSSCSRESSIAFSISSSRSSTRNRSSPPTSLAPSTRSRSRSSSVLPTTDEPIPRECHIHDDAVLDDSLLSSEKVVLRLMKSYVRYFKNPNDPYDKSFDPHPTDYPVGELEFPNSGATERYVFPLLLPSMASGNTSLPPFFV</sequence>
<feature type="region of interest" description="Disordered" evidence="1">
    <location>
        <begin position="39"/>
        <end position="150"/>
    </location>
</feature>
<dbReference type="Proteomes" id="UP001201163">
    <property type="component" value="Unassembled WGS sequence"/>
</dbReference>
<feature type="compositionally biased region" description="Low complexity" evidence="1">
    <location>
        <begin position="98"/>
        <end position="144"/>
    </location>
</feature>
<keyword evidence="4" id="KW-1185">Reference proteome</keyword>
<reference evidence="2" key="1">
    <citation type="submission" date="2022-01" db="EMBL/GenBank/DDBJ databases">
        <title>Comparative genomics reveals a dynamic genome evolution in the ectomycorrhizal milk-cap (Lactarius) mushrooms.</title>
        <authorList>
            <consortium name="DOE Joint Genome Institute"/>
            <person name="Lebreton A."/>
            <person name="Tang N."/>
            <person name="Kuo A."/>
            <person name="LaButti K."/>
            <person name="Drula E."/>
            <person name="Barry K."/>
            <person name="Clum A."/>
            <person name="Lipzen A."/>
            <person name="Mousain D."/>
            <person name="Ng V."/>
            <person name="Wang R."/>
            <person name="Wang X."/>
            <person name="Dai Y."/>
            <person name="Henrissat B."/>
            <person name="Grigoriev I.V."/>
            <person name="Guerin-Laguette A."/>
            <person name="Yu F."/>
            <person name="Martin F.M."/>
        </authorList>
    </citation>
    <scope>NUCLEOTIDE SEQUENCE</scope>
    <source>
        <strain evidence="2">QP</strain>
    </source>
</reference>
<evidence type="ECO:0000313" key="3">
    <source>
        <dbReference type="EMBL" id="KAH8981972.1"/>
    </source>
</evidence>
<accession>A0AAD4L598</accession>
<feature type="region of interest" description="Disordered" evidence="1">
    <location>
        <begin position="1"/>
        <end position="27"/>
    </location>
</feature>
<proteinExistence type="predicted"/>
<evidence type="ECO:0000313" key="2">
    <source>
        <dbReference type="EMBL" id="KAH8978675.1"/>
    </source>
</evidence>
<feature type="compositionally biased region" description="Low complexity" evidence="1">
    <location>
        <begin position="12"/>
        <end position="27"/>
    </location>
</feature>
<dbReference type="EMBL" id="JAKELL010000213">
    <property type="protein sequence ID" value="KAH8978675.1"/>
    <property type="molecule type" value="Genomic_DNA"/>
</dbReference>
<evidence type="ECO:0000313" key="4">
    <source>
        <dbReference type="Proteomes" id="UP001201163"/>
    </source>
</evidence>
<organism evidence="2 4">
    <name type="scientific">Lactarius akahatsu</name>
    <dbReference type="NCBI Taxonomy" id="416441"/>
    <lineage>
        <taxon>Eukaryota</taxon>
        <taxon>Fungi</taxon>
        <taxon>Dikarya</taxon>
        <taxon>Basidiomycota</taxon>
        <taxon>Agaricomycotina</taxon>
        <taxon>Agaricomycetes</taxon>
        <taxon>Russulales</taxon>
        <taxon>Russulaceae</taxon>
        <taxon>Lactarius</taxon>
    </lineage>
</organism>
<name>A0AAD4L598_9AGAM</name>